<organism evidence="1 2">
    <name type="scientific">Trametes sanguinea</name>
    <dbReference type="NCBI Taxonomy" id="158606"/>
    <lineage>
        <taxon>Eukaryota</taxon>
        <taxon>Fungi</taxon>
        <taxon>Dikarya</taxon>
        <taxon>Basidiomycota</taxon>
        <taxon>Agaricomycotina</taxon>
        <taxon>Agaricomycetes</taxon>
        <taxon>Polyporales</taxon>
        <taxon>Polyporaceae</taxon>
        <taxon>Trametes</taxon>
    </lineage>
</organism>
<protein>
    <submittedName>
        <fullName evidence="1">Uncharacterized protein</fullName>
    </submittedName>
</protein>
<reference evidence="1" key="1">
    <citation type="submission" date="2022-08" db="EMBL/GenBank/DDBJ databases">
        <title>Genome Sequence of Pycnoporus sanguineus.</title>
        <authorList>
            <person name="Buettner E."/>
        </authorList>
    </citation>
    <scope>NUCLEOTIDE SEQUENCE</scope>
    <source>
        <strain evidence="1">CG-C14</strain>
    </source>
</reference>
<proteinExistence type="predicted"/>
<name>A0ACC1PMY2_9APHY</name>
<dbReference type="Proteomes" id="UP001144978">
    <property type="component" value="Unassembled WGS sequence"/>
</dbReference>
<keyword evidence="2" id="KW-1185">Reference proteome</keyword>
<gene>
    <name evidence="1" type="ORF">NUW54_g7399</name>
</gene>
<dbReference type="EMBL" id="JANSHE010002116">
    <property type="protein sequence ID" value="KAJ2995374.1"/>
    <property type="molecule type" value="Genomic_DNA"/>
</dbReference>
<comment type="caution">
    <text evidence="1">The sequence shown here is derived from an EMBL/GenBank/DDBJ whole genome shotgun (WGS) entry which is preliminary data.</text>
</comment>
<evidence type="ECO:0000313" key="1">
    <source>
        <dbReference type="EMBL" id="KAJ2995374.1"/>
    </source>
</evidence>
<evidence type="ECO:0000313" key="2">
    <source>
        <dbReference type="Proteomes" id="UP001144978"/>
    </source>
</evidence>
<accession>A0ACC1PMY2</accession>
<sequence length="256" mass="28047">MSGGAASTCTMPVHQESPPPSVPRAPSVSAESDEKKAQPYDVVEIEKEKSSFVHCEIIDEGASFDPAYTAKARILGDAFQEIGMGKYQVRRHYVSLCGLADVDWRLFAVVSFLPDGSGMVLGQPMADRGGPDHPAHHERVSISRRVAQVRARHRLARRSRAPFQQSNDAPASSLEALAAIVLNPLTFYAWMGTARCTLIEGLLDFGLILAIGIGHFQHFLALQNQRRMIERRPAHSTQSMFGDRNQKVDVVGDLAG</sequence>